<comment type="subcellular location">
    <subcellularLocation>
        <location evidence="1">Periplasm</location>
    </subcellularLocation>
</comment>
<dbReference type="SUPFAM" id="SSF48230">
    <property type="entry name" value="Chondroitin AC/alginate lyase"/>
    <property type="match status" value="1"/>
</dbReference>
<dbReference type="Pfam" id="PF16889">
    <property type="entry name" value="Hepar_II_III_N"/>
    <property type="match status" value="1"/>
</dbReference>
<dbReference type="GO" id="GO:0042597">
    <property type="term" value="C:periplasmic space"/>
    <property type="evidence" value="ECO:0007669"/>
    <property type="project" value="UniProtKB-SubCell"/>
</dbReference>
<dbReference type="EMBL" id="JACXWD010000024">
    <property type="protein sequence ID" value="MBD3868178.1"/>
    <property type="molecule type" value="Genomic_DNA"/>
</dbReference>
<dbReference type="PANTHER" id="PTHR39210:SF1">
    <property type="entry name" value="HEPARIN-SULFATE LYASE"/>
    <property type="match status" value="1"/>
</dbReference>
<dbReference type="AlphaFoldDB" id="A0A8J6XUL8"/>
<dbReference type="Gene3D" id="1.50.10.100">
    <property type="entry name" value="Chondroitin AC/alginate lyase"/>
    <property type="match status" value="1"/>
</dbReference>
<accession>A0A8J6XUL8</accession>
<keyword evidence="4 7" id="KW-0456">Lyase</keyword>
<dbReference type="PANTHER" id="PTHR39210">
    <property type="entry name" value="HEPARIN-SULFATE LYASE"/>
    <property type="match status" value="1"/>
</dbReference>
<dbReference type="GO" id="GO:0016829">
    <property type="term" value="F:lyase activity"/>
    <property type="evidence" value="ECO:0007669"/>
    <property type="project" value="UniProtKB-KW"/>
</dbReference>
<evidence type="ECO:0000256" key="4">
    <source>
        <dbReference type="ARBA" id="ARBA00023239"/>
    </source>
</evidence>
<dbReference type="Pfam" id="PF07940">
    <property type="entry name" value="Hepar_II_III_C"/>
    <property type="match status" value="1"/>
</dbReference>
<comment type="caution">
    <text evidence="7">The sequence shown here is derived from an EMBL/GenBank/DDBJ whole genome shotgun (WGS) entry which is preliminary data.</text>
</comment>
<dbReference type="Proteomes" id="UP000648239">
    <property type="component" value="Unassembled WGS sequence"/>
</dbReference>
<feature type="domain" description="Heparin-sulfate lyase N-terminal" evidence="6">
    <location>
        <begin position="118"/>
        <end position="291"/>
    </location>
</feature>
<gene>
    <name evidence="7" type="ORF">IFK94_08630</name>
</gene>
<dbReference type="InterPro" id="IPR012480">
    <property type="entry name" value="Hepar_II_III_C"/>
</dbReference>
<keyword evidence="2" id="KW-0732">Signal</keyword>
<evidence type="ECO:0000256" key="2">
    <source>
        <dbReference type="ARBA" id="ARBA00022729"/>
    </source>
</evidence>
<organism evidence="7 8">
    <name type="scientific">Candidatus Polarisedimenticola svalbardensis</name>
    <dbReference type="NCBI Taxonomy" id="2886004"/>
    <lineage>
        <taxon>Bacteria</taxon>
        <taxon>Pseudomonadati</taxon>
        <taxon>Acidobacteriota</taxon>
        <taxon>Candidatus Polarisedimenticolia</taxon>
        <taxon>Candidatus Polarisedimenticolales</taxon>
        <taxon>Candidatus Polarisedimenticolaceae</taxon>
        <taxon>Candidatus Polarisedimenticola</taxon>
    </lineage>
</organism>
<protein>
    <submittedName>
        <fullName evidence="7">Alginate lyase family protein</fullName>
    </submittedName>
</protein>
<reference evidence="7 8" key="1">
    <citation type="submission" date="2020-08" db="EMBL/GenBank/DDBJ databases">
        <title>Acidobacteriota in marine sediments use diverse sulfur dissimilation pathways.</title>
        <authorList>
            <person name="Wasmund K."/>
        </authorList>
    </citation>
    <scope>NUCLEOTIDE SEQUENCE [LARGE SCALE GENOMIC DNA]</scope>
    <source>
        <strain evidence="7">MAG AM4</strain>
    </source>
</reference>
<proteinExistence type="predicted"/>
<evidence type="ECO:0000256" key="3">
    <source>
        <dbReference type="ARBA" id="ARBA00022764"/>
    </source>
</evidence>
<dbReference type="InterPro" id="IPR008929">
    <property type="entry name" value="Chondroitin_lyas"/>
</dbReference>
<keyword evidence="3" id="KW-0574">Periplasm</keyword>
<dbReference type="InterPro" id="IPR031680">
    <property type="entry name" value="Hepar_II_III_N"/>
</dbReference>
<evidence type="ECO:0000259" key="5">
    <source>
        <dbReference type="Pfam" id="PF07940"/>
    </source>
</evidence>
<evidence type="ECO:0000313" key="8">
    <source>
        <dbReference type="Proteomes" id="UP000648239"/>
    </source>
</evidence>
<sequence>MDHLLDKLPLYFHSVRYLKPIQVYGRVRNRMRKVRPDLSPAPSLRKQAGMWTAGVRRPARMSGPERFRFLNQTRNMPAASDWNRADVEKLWLYNLHYFDDLNAEGGDDRRAWHTALIERWIHENRPGPGNGWEPYPVSLRIVNWIRYFLEGNAAQQSWVDSLAVQARWLKRQVEWHLLGNHLMANAKALVFAGVYFEGSEAESWRAEGVRILDAQFGEQILDDGGHFELSPMYHAIILEDILDLQNLARAYPGALPTGFVDRLASLAGPMLSWLEAMTHPDGEIALLNDSAFGISGTPAEIAGYGERLGFDKAPKESAVDFRESSGYIRLMCGEMVAFLDVGRIGPDYLPGHSHADSLTFEMSLFGERVIVDSGTSCYGTGEERLRQRGTAAHNTVEIDAADSSEVWSGFRVARRAHPGPVSCREDDSGCVEVNGSHDGYRRLEGKPVHRRAFRSVPERFTVTDHIEGEFRQARAMFHLHPNVRAACLEEGGGAVLSLAGDREIRITVAGGECRLVETTWHPEFGVSLPSTGLLVRLTGPELVTDFSWR</sequence>
<evidence type="ECO:0000259" key="6">
    <source>
        <dbReference type="Pfam" id="PF16889"/>
    </source>
</evidence>
<evidence type="ECO:0000313" key="7">
    <source>
        <dbReference type="EMBL" id="MBD3868178.1"/>
    </source>
</evidence>
<dbReference type="Gene3D" id="2.70.98.70">
    <property type="match status" value="1"/>
</dbReference>
<feature type="domain" description="Heparinase II/III-like C-terminal" evidence="5">
    <location>
        <begin position="323"/>
        <end position="548"/>
    </location>
</feature>
<name>A0A8J6XUL8_9BACT</name>
<evidence type="ECO:0000256" key="1">
    <source>
        <dbReference type="ARBA" id="ARBA00004418"/>
    </source>
</evidence>